<feature type="region of interest" description="Disordered" evidence="1">
    <location>
        <begin position="300"/>
        <end position="324"/>
    </location>
</feature>
<feature type="chain" id="PRO_5047109478" description="TonB-like protein" evidence="2">
    <location>
        <begin position="25"/>
        <end position="431"/>
    </location>
</feature>
<protein>
    <recommendedName>
        <fullName evidence="5">TonB-like protein</fullName>
    </recommendedName>
</protein>
<dbReference type="RefSeq" id="WP_377122924.1">
    <property type="nucleotide sequence ID" value="NZ_JBHUHN010000001.1"/>
</dbReference>
<evidence type="ECO:0008006" key="5">
    <source>
        <dbReference type="Google" id="ProtNLM"/>
    </source>
</evidence>
<dbReference type="EMBL" id="JBHUON010000002">
    <property type="protein sequence ID" value="MFD2863417.1"/>
    <property type="molecule type" value="Genomic_DNA"/>
</dbReference>
<keyword evidence="4" id="KW-1185">Reference proteome</keyword>
<dbReference type="Proteomes" id="UP001597601">
    <property type="component" value="Unassembled WGS sequence"/>
</dbReference>
<accession>A0ABW5XMN6</accession>
<sequence length="431" mass="48326">MKNSLKLIIPLFLFLFGSKCYSQAISLGSDENTVYNTLYDRVRSYNNSQNSNGLQKFNVKHIDGVVSEIIISIKDGYLYDLGVNSDFSIHYIMEDGYLHHISTHYENVSLMRLKSSFEKQYGEKNISNYYFSDDYKNYKIIVLDNNGLATVEERKTLTGNFPQTVRSSLVKLGILGNNNTASFNSNALNNSAESNFNSKAFTSYCNEGIVYALKVTGRNVTIHCTDLNHLDRSYTDNGYIEKGKIYIKTSPKSAKYVWEFILNEKHQLSMFDNNKKQWVIIEPCETPINTSAVYKYPNAKTGGNSDGNQGEPVGNATEDKNNQVIGNQGASIVNTTEDKKTQVIVGLLQRSFANRPTIGNDEHVTGRVVVKLTVNRNGDIIFVHAGEKGTTITDPIILKKCEDAVKRSKINSSNEASDHQDGLVLFIFKTI</sequence>
<evidence type="ECO:0000313" key="4">
    <source>
        <dbReference type="Proteomes" id="UP001597601"/>
    </source>
</evidence>
<reference evidence="4" key="1">
    <citation type="journal article" date="2019" name="Int. J. Syst. Evol. Microbiol.">
        <title>The Global Catalogue of Microorganisms (GCM) 10K type strain sequencing project: providing services to taxonomists for standard genome sequencing and annotation.</title>
        <authorList>
            <consortium name="The Broad Institute Genomics Platform"/>
            <consortium name="The Broad Institute Genome Sequencing Center for Infectious Disease"/>
            <person name="Wu L."/>
            <person name="Ma J."/>
        </authorList>
    </citation>
    <scope>NUCLEOTIDE SEQUENCE [LARGE SCALE GENOMIC DNA]</scope>
    <source>
        <strain evidence="4">KCTC 52232</strain>
    </source>
</reference>
<comment type="caution">
    <text evidence="3">The sequence shown here is derived from an EMBL/GenBank/DDBJ whole genome shotgun (WGS) entry which is preliminary data.</text>
</comment>
<organism evidence="3 4">
    <name type="scientific">Mucilaginibacter antarcticus</name>
    <dbReference type="NCBI Taxonomy" id="1855725"/>
    <lineage>
        <taxon>Bacteria</taxon>
        <taxon>Pseudomonadati</taxon>
        <taxon>Bacteroidota</taxon>
        <taxon>Sphingobacteriia</taxon>
        <taxon>Sphingobacteriales</taxon>
        <taxon>Sphingobacteriaceae</taxon>
        <taxon>Mucilaginibacter</taxon>
    </lineage>
</organism>
<evidence type="ECO:0000256" key="1">
    <source>
        <dbReference type="SAM" id="MobiDB-lite"/>
    </source>
</evidence>
<proteinExistence type="predicted"/>
<gene>
    <name evidence="3" type="ORF">ACFSYC_01845</name>
</gene>
<evidence type="ECO:0000256" key="2">
    <source>
        <dbReference type="SAM" id="SignalP"/>
    </source>
</evidence>
<evidence type="ECO:0000313" key="3">
    <source>
        <dbReference type="EMBL" id="MFD2863417.1"/>
    </source>
</evidence>
<name>A0ABW5XMN6_9SPHI</name>
<feature type="signal peptide" evidence="2">
    <location>
        <begin position="1"/>
        <end position="24"/>
    </location>
</feature>
<keyword evidence="2" id="KW-0732">Signal</keyword>